<evidence type="ECO:0000313" key="2">
    <source>
        <dbReference type="Proteomes" id="UP001500842"/>
    </source>
</evidence>
<name>A0ABN2A719_9ACTN</name>
<organism evidence="1 2">
    <name type="scientific">Nocardioides humi</name>
    <dbReference type="NCBI Taxonomy" id="449461"/>
    <lineage>
        <taxon>Bacteria</taxon>
        <taxon>Bacillati</taxon>
        <taxon>Actinomycetota</taxon>
        <taxon>Actinomycetes</taxon>
        <taxon>Propionibacteriales</taxon>
        <taxon>Nocardioidaceae</taxon>
        <taxon>Nocardioides</taxon>
    </lineage>
</organism>
<keyword evidence="2" id="KW-1185">Reference proteome</keyword>
<proteinExistence type="predicted"/>
<dbReference type="Proteomes" id="UP001500842">
    <property type="component" value="Unassembled WGS sequence"/>
</dbReference>
<dbReference type="EMBL" id="BAAAOR010000013">
    <property type="protein sequence ID" value="GAA1512422.1"/>
    <property type="molecule type" value="Genomic_DNA"/>
</dbReference>
<dbReference type="RefSeq" id="WP_246086795.1">
    <property type="nucleotide sequence ID" value="NZ_BAAAOR010000013.1"/>
</dbReference>
<accession>A0ABN2A719</accession>
<gene>
    <name evidence="1" type="ORF">GCM10009788_16230</name>
</gene>
<reference evidence="1 2" key="1">
    <citation type="journal article" date="2019" name="Int. J. Syst. Evol. Microbiol.">
        <title>The Global Catalogue of Microorganisms (GCM) 10K type strain sequencing project: providing services to taxonomists for standard genome sequencing and annotation.</title>
        <authorList>
            <consortium name="The Broad Institute Genomics Platform"/>
            <consortium name="The Broad Institute Genome Sequencing Center for Infectious Disease"/>
            <person name="Wu L."/>
            <person name="Ma J."/>
        </authorList>
    </citation>
    <scope>NUCLEOTIDE SEQUENCE [LARGE SCALE GENOMIC DNA]</scope>
    <source>
        <strain evidence="1 2">JCM 14942</strain>
    </source>
</reference>
<comment type="caution">
    <text evidence="1">The sequence shown here is derived from an EMBL/GenBank/DDBJ whole genome shotgun (WGS) entry which is preliminary data.</text>
</comment>
<protein>
    <submittedName>
        <fullName evidence="1">Uncharacterized protein</fullName>
    </submittedName>
</protein>
<sequence>MSTPHADVDDRLARVKLSSVIEPRDLRVTGLVSELGAGKVLDYLEAAGEVENHWGFTIGHELAHIDPGKVLK</sequence>
<evidence type="ECO:0000313" key="1">
    <source>
        <dbReference type="EMBL" id="GAA1512422.1"/>
    </source>
</evidence>